<dbReference type="RefSeq" id="WP_076630995.1">
    <property type="nucleotide sequence ID" value="NZ_CP019319.1"/>
</dbReference>
<sequence>MAKRKRLTPARLDQDIPGAAAPETKSMPLPGAAPISQIAGASATASALEDVTAEMQRIRRDGLLVLELDLDVIDAAHLVRDRLAHDTDALEALKQSLIARGQQTPIEVMATETGYGLISGWRRLTALRALYEDTGEARFAQVLALLRQPDTAAEAYVAMVEENEIRVGLSHYERARIVVRAAEQGVFPSEQAALRGLFATASRARRSKIGSFMRLYHALDSLLQHPSAIPERLGLSLVKRLEDDPGTVRHIQGALLMRPPNTAADEIAVLEACLPPTRRVDPPDPPRPSAPRDITVTARIENGRRSLTLTGADVTGAFETALRRWLSRQG</sequence>
<reference evidence="3 4" key="1">
    <citation type="submission" date="2017-01" db="EMBL/GenBank/DDBJ databases">
        <title>Complete genome of Tateyamaria omphalii DOK1-4 isolated from seawater in Dokdo.</title>
        <authorList>
            <person name="Kim J.H."/>
            <person name="Chi W.-J."/>
        </authorList>
    </citation>
    <scope>NUCLEOTIDE SEQUENCE [LARGE SCALE GENOMIC DNA]</scope>
    <source>
        <strain evidence="3 4">DOK1-4</strain>
        <plasmid evidence="3 4">pDOK1-4-7</plasmid>
    </source>
</reference>
<dbReference type="EMBL" id="CP019319">
    <property type="protein sequence ID" value="APX14372.1"/>
    <property type="molecule type" value="Genomic_DNA"/>
</dbReference>
<dbReference type="InterPro" id="IPR036086">
    <property type="entry name" value="ParB/Sulfiredoxin_sf"/>
</dbReference>
<keyword evidence="3" id="KW-0614">Plasmid</keyword>
<feature type="domain" description="ParB-like N-terminal" evidence="2">
    <location>
        <begin position="66"/>
        <end position="164"/>
    </location>
</feature>
<name>A0A1P8N239_9RHOB</name>
<keyword evidence="4" id="KW-1185">Reference proteome</keyword>
<organism evidence="3 4">
    <name type="scientific">Tateyamaria omphalii</name>
    <dbReference type="NCBI Taxonomy" id="299262"/>
    <lineage>
        <taxon>Bacteria</taxon>
        <taxon>Pseudomonadati</taxon>
        <taxon>Pseudomonadota</taxon>
        <taxon>Alphaproteobacteria</taxon>
        <taxon>Rhodobacterales</taxon>
        <taxon>Roseobacteraceae</taxon>
        <taxon>Tateyamaria</taxon>
    </lineage>
</organism>
<geneLocation type="plasmid" evidence="3 4">
    <name>pDOK1-4-7</name>
</geneLocation>
<dbReference type="OrthoDB" id="7812516at2"/>
<dbReference type="CDD" id="cd16405">
    <property type="entry name" value="RepB_like_N"/>
    <property type="match status" value="1"/>
</dbReference>
<evidence type="ECO:0000256" key="1">
    <source>
        <dbReference type="SAM" id="MobiDB-lite"/>
    </source>
</evidence>
<dbReference type="AlphaFoldDB" id="A0A1P8N239"/>
<protein>
    <recommendedName>
        <fullName evidence="2">ParB-like N-terminal domain-containing protein</fullName>
    </recommendedName>
</protein>
<accession>A0A1P8N239</accession>
<dbReference type="InterPro" id="IPR037972">
    <property type="entry name" value="RepB_N"/>
</dbReference>
<gene>
    <name evidence="3" type="ORF">BWR18_21275</name>
</gene>
<dbReference type="SMART" id="SM00470">
    <property type="entry name" value="ParB"/>
    <property type="match status" value="1"/>
</dbReference>
<evidence type="ECO:0000313" key="4">
    <source>
        <dbReference type="Proteomes" id="UP000186336"/>
    </source>
</evidence>
<evidence type="ECO:0000259" key="2">
    <source>
        <dbReference type="SMART" id="SM00470"/>
    </source>
</evidence>
<dbReference type="Gene3D" id="3.90.1530.30">
    <property type="match status" value="1"/>
</dbReference>
<dbReference type="Pfam" id="PF02195">
    <property type="entry name" value="ParB_N"/>
    <property type="match status" value="1"/>
</dbReference>
<proteinExistence type="predicted"/>
<dbReference type="SUPFAM" id="SSF110849">
    <property type="entry name" value="ParB/Sulfiredoxin"/>
    <property type="match status" value="1"/>
</dbReference>
<dbReference type="InterPro" id="IPR003115">
    <property type="entry name" value="ParB_N"/>
</dbReference>
<dbReference type="Proteomes" id="UP000186336">
    <property type="component" value="Plasmid pDOK1-4-7"/>
</dbReference>
<evidence type="ECO:0000313" key="3">
    <source>
        <dbReference type="EMBL" id="APX14372.1"/>
    </source>
</evidence>
<dbReference type="KEGG" id="tom:BWR18_21275"/>
<feature type="region of interest" description="Disordered" evidence="1">
    <location>
        <begin position="1"/>
        <end position="33"/>
    </location>
</feature>